<sequence length="361" mass="39659">MTIKAAFDQGKRNRPSSLGGSHAAPAQHKKKVGFFRGWTKKGDNLLSEGESSAMVQTAPEVGADKKVTSPAVAVAAVAAFKKRKSMVDPGAQLEDEEITKSGNQIFQAALGITIGYIALGVVTFSLLEGWNFLDTFYFVVVTLTTVGYGDQEPWVNQGAMLFCAFYCLIGILLIGTALGIIAAEVIEARDKALKTAQSEALATMTKKDSPTNTRSGMTIAKMSNELNLQFDKYCAPLRFYYSRITNPLIRSLMPSFGVLMFVLLCGIVLAYCDDNSLTFIECFYFAKFDVDGDGRIERTEFCMKKLMLMGLVQAEDVMRVEEEFDIMDADGSGEITFDDLAAHIQEMERRKSGEMRGSDNV</sequence>
<dbReference type="GO" id="GO:0030322">
    <property type="term" value="P:stabilization of membrane potential"/>
    <property type="evidence" value="ECO:0007669"/>
    <property type="project" value="TreeGrafter"/>
</dbReference>
<dbReference type="SMART" id="SM00054">
    <property type="entry name" value="EFh"/>
    <property type="match status" value="2"/>
</dbReference>
<dbReference type="PROSITE" id="PS50222">
    <property type="entry name" value="EF_HAND_2"/>
    <property type="match status" value="2"/>
</dbReference>
<keyword evidence="13" id="KW-1185">Reference proteome</keyword>
<dbReference type="PANTHER" id="PTHR11003:SF291">
    <property type="entry name" value="IP11374P"/>
    <property type="match status" value="1"/>
</dbReference>
<dbReference type="OrthoDB" id="203833at2759"/>
<feature type="transmembrane region" description="Helical" evidence="10">
    <location>
        <begin position="248"/>
        <end position="271"/>
    </location>
</feature>
<feature type="domain" description="EF-hand" evidence="11">
    <location>
        <begin position="285"/>
        <end position="311"/>
    </location>
</feature>
<reference evidence="12" key="1">
    <citation type="submission" date="2022-07" db="EMBL/GenBank/DDBJ databases">
        <title>Genome analysis of Parmales, a sister group of diatoms, reveals the evolutionary specialization of diatoms from phago-mixotrophs to photoautotrophs.</title>
        <authorList>
            <person name="Ban H."/>
            <person name="Sato S."/>
            <person name="Yoshikawa S."/>
            <person name="Kazumasa Y."/>
            <person name="Nakamura Y."/>
            <person name="Ichinomiya M."/>
            <person name="Saitoh K."/>
            <person name="Sato N."/>
            <person name="Blanc-Mathieu R."/>
            <person name="Endo H."/>
            <person name="Kuwata A."/>
            <person name="Ogata H."/>
        </authorList>
    </citation>
    <scope>NUCLEOTIDE SEQUENCE</scope>
</reference>
<evidence type="ECO:0000259" key="11">
    <source>
        <dbReference type="PROSITE" id="PS50222"/>
    </source>
</evidence>
<feature type="region of interest" description="Disordered" evidence="9">
    <location>
        <begin position="1"/>
        <end position="26"/>
    </location>
</feature>
<dbReference type="InterPro" id="IPR003280">
    <property type="entry name" value="2pore_dom_K_chnl"/>
</dbReference>
<evidence type="ECO:0000256" key="5">
    <source>
        <dbReference type="ARBA" id="ARBA00022989"/>
    </source>
</evidence>
<dbReference type="GO" id="GO:0005886">
    <property type="term" value="C:plasma membrane"/>
    <property type="evidence" value="ECO:0007669"/>
    <property type="project" value="TreeGrafter"/>
</dbReference>
<evidence type="ECO:0000256" key="10">
    <source>
        <dbReference type="SAM" id="Phobius"/>
    </source>
</evidence>
<dbReference type="SUPFAM" id="SSF47473">
    <property type="entry name" value="EF-hand"/>
    <property type="match status" value="1"/>
</dbReference>
<evidence type="ECO:0000313" key="13">
    <source>
        <dbReference type="Proteomes" id="UP001165082"/>
    </source>
</evidence>
<dbReference type="GO" id="GO:0005737">
    <property type="term" value="C:cytoplasm"/>
    <property type="evidence" value="ECO:0007669"/>
    <property type="project" value="UniProtKB-ARBA"/>
</dbReference>
<feature type="transmembrane region" description="Helical" evidence="10">
    <location>
        <begin position="108"/>
        <end position="127"/>
    </location>
</feature>
<evidence type="ECO:0000256" key="6">
    <source>
        <dbReference type="ARBA" id="ARBA00023065"/>
    </source>
</evidence>
<evidence type="ECO:0000256" key="1">
    <source>
        <dbReference type="ARBA" id="ARBA00004141"/>
    </source>
</evidence>
<name>A0A9W7FVB7_9STRA</name>
<dbReference type="Pfam" id="PF07885">
    <property type="entry name" value="Ion_trans_2"/>
    <property type="match status" value="1"/>
</dbReference>
<dbReference type="PROSITE" id="PS00018">
    <property type="entry name" value="EF_HAND_1"/>
    <property type="match status" value="2"/>
</dbReference>
<dbReference type="Gene3D" id="1.10.287.70">
    <property type="match status" value="1"/>
</dbReference>
<evidence type="ECO:0000313" key="12">
    <source>
        <dbReference type="EMBL" id="GMI19588.1"/>
    </source>
</evidence>
<organism evidence="12 13">
    <name type="scientific">Triparma retinervis</name>
    <dbReference type="NCBI Taxonomy" id="2557542"/>
    <lineage>
        <taxon>Eukaryota</taxon>
        <taxon>Sar</taxon>
        <taxon>Stramenopiles</taxon>
        <taxon>Ochrophyta</taxon>
        <taxon>Bolidophyceae</taxon>
        <taxon>Parmales</taxon>
        <taxon>Triparmaceae</taxon>
        <taxon>Triparma</taxon>
    </lineage>
</organism>
<dbReference type="GO" id="GO:0022841">
    <property type="term" value="F:potassium ion leak channel activity"/>
    <property type="evidence" value="ECO:0007669"/>
    <property type="project" value="TreeGrafter"/>
</dbReference>
<dbReference type="GO" id="GO:0015271">
    <property type="term" value="F:outward rectifier potassium channel activity"/>
    <property type="evidence" value="ECO:0007669"/>
    <property type="project" value="TreeGrafter"/>
</dbReference>
<dbReference type="InterPro" id="IPR018247">
    <property type="entry name" value="EF_Hand_1_Ca_BS"/>
</dbReference>
<evidence type="ECO:0000256" key="7">
    <source>
        <dbReference type="ARBA" id="ARBA00023136"/>
    </source>
</evidence>
<keyword evidence="7 10" id="KW-0472">Membrane</keyword>
<dbReference type="GO" id="GO:0005509">
    <property type="term" value="F:calcium ion binding"/>
    <property type="evidence" value="ECO:0007669"/>
    <property type="project" value="InterPro"/>
</dbReference>
<dbReference type="InterPro" id="IPR002048">
    <property type="entry name" value="EF_hand_dom"/>
</dbReference>
<gene>
    <name evidence="12" type="ORF">TrRE_jg6218</name>
</gene>
<dbReference type="SUPFAM" id="SSF81324">
    <property type="entry name" value="Voltage-gated potassium channels"/>
    <property type="match status" value="1"/>
</dbReference>
<dbReference type="InterPro" id="IPR013099">
    <property type="entry name" value="K_chnl_dom"/>
</dbReference>
<dbReference type="AlphaFoldDB" id="A0A9W7FVB7"/>
<feature type="transmembrane region" description="Helical" evidence="10">
    <location>
        <begin position="159"/>
        <end position="183"/>
    </location>
</feature>
<feature type="domain" description="EF-hand" evidence="11">
    <location>
        <begin position="315"/>
        <end position="350"/>
    </location>
</feature>
<evidence type="ECO:0000256" key="9">
    <source>
        <dbReference type="SAM" id="MobiDB-lite"/>
    </source>
</evidence>
<dbReference type="EMBL" id="BRXZ01008003">
    <property type="protein sequence ID" value="GMI19588.1"/>
    <property type="molecule type" value="Genomic_DNA"/>
</dbReference>
<protein>
    <recommendedName>
        <fullName evidence="11">EF-hand domain-containing protein</fullName>
    </recommendedName>
</protein>
<evidence type="ECO:0000256" key="8">
    <source>
        <dbReference type="ARBA" id="ARBA00023303"/>
    </source>
</evidence>
<dbReference type="Pfam" id="PF13499">
    <property type="entry name" value="EF-hand_7"/>
    <property type="match status" value="1"/>
</dbReference>
<dbReference type="CDD" id="cd00051">
    <property type="entry name" value="EFh"/>
    <property type="match status" value="1"/>
</dbReference>
<keyword evidence="8" id="KW-0407">Ion channel</keyword>
<proteinExistence type="predicted"/>
<dbReference type="Gene3D" id="1.10.238.10">
    <property type="entry name" value="EF-hand"/>
    <property type="match status" value="1"/>
</dbReference>
<keyword evidence="4" id="KW-0106">Calcium</keyword>
<dbReference type="Proteomes" id="UP001165082">
    <property type="component" value="Unassembled WGS sequence"/>
</dbReference>
<keyword evidence="6" id="KW-0406">Ion transport</keyword>
<comment type="subcellular location">
    <subcellularLocation>
        <location evidence="1">Membrane</location>
        <topology evidence="1">Multi-pass membrane protein</topology>
    </subcellularLocation>
</comment>
<comment type="caution">
    <text evidence="12">The sequence shown here is derived from an EMBL/GenBank/DDBJ whole genome shotgun (WGS) entry which is preliminary data.</text>
</comment>
<dbReference type="PANTHER" id="PTHR11003">
    <property type="entry name" value="POTASSIUM CHANNEL, SUBFAMILY K"/>
    <property type="match status" value="1"/>
</dbReference>
<keyword evidence="2" id="KW-0813">Transport</keyword>
<evidence type="ECO:0000256" key="4">
    <source>
        <dbReference type="ARBA" id="ARBA00022837"/>
    </source>
</evidence>
<evidence type="ECO:0000256" key="3">
    <source>
        <dbReference type="ARBA" id="ARBA00022692"/>
    </source>
</evidence>
<accession>A0A9W7FVB7</accession>
<evidence type="ECO:0000256" key="2">
    <source>
        <dbReference type="ARBA" id="ARBA00022448"/>
    </source>
</evidence>
<dbReference type="InterPro" id="IPR011992">
    <property type="entry name" value="EF-hand-dom_pair"/>
</dbReference>
<keyword evidence="5 10" id="KW-1133">Transmembrane helix</keyword>
<keyword evidence="3 10" id="KW-0812">Transmembrane</keyword>